<gene>
    <name evidence="1" type="ORF">DC20_18110</name>
</gene>
<dbReference type="KEGG" id="rti:DC20_18110"/>
<dbReference type="EMBL" id="CP012643">
    <property type="protein sequence ID" value="ALJ00533.1"/>
    <property type="molecule type" value="Genomic_DNA"/>
</dbReference>
<keyword evidence="2" id="KW-1185">Reference proteome</keyword>
<evidence type="ECO:0000313" key="2">
    <source>
        <dbReference type="Proteomes" id="UP000061382"/>
    </source>
</evidence>
<dbReference type="Proteomes" id="UP000061382">
    <property type="component" value="Chromosome"/>
</dbReference>
<name>A0A0P0CYK2_9BACT</name>
<protein>
    <submittedName>
        <fullName evidence="1">Uncharacterized protein</fullName>
    </submittedName>
</protein>
<evidence type="ECO:0000313" key="1">
    <source>
        <dbReference type="EMBL" id="ALJ00533.1"/>
    </source>
</evidence>
<dbReference type="PATRIC" id="fig|512763.3.peg.3980"/>
<accession>A0A0P0CYK2</accession>
<reference evidence="1 2" key="1">
    <citation type="submission" date="2015-08" db="EMBL/GenBank/DDBJ databases">
        <title>Complete genome sequence of Rufibacter tibetensis strain 1351t, a radiation-resistant bacterium from tibet plateau.</title>
        <authorList>
            <person name="Dai J."/>
        </authorList>
    </citation>
    <scope>NUCLEOTIDE SEQUENCE [LARGE SCALE GENOMIC DNA]</scope>
    <source>
        <strain evidence="1 2">1351</strain>
    </source>
</reference>
<dbReference type="RefSeq" id="WP_062545118.1">
    <property type="nucleotide sequence ID" value="NZ_CP012643.1"/>
</dbReference>
<proteinExistence type="predicted"/>
<dbReference type="AlphaFoldDB" id="A0A0P0CYK2"/>
<organism evidence="1 2">
    <name type="scientific">Rufibacter tibetensis</name>
    <dbReference type="NCBI Taxonomy" id="512763"/>
    <lineage>
        <taxon>Bacteria</taxon>
        <taxon>Pseudomonadati</taxon>
        <taxon>Bacteroidota</taxon>
        <taxon>Cytophagia</taxon>
        <taxon>Cytophagales</taxon>
        <taxon>Hymenobacteraceae</taxon>
        <taxon>Rufibacter</taxon>
    </lineage>
</organism>
<dbReference type="OrthoDB" id="893100at2"/>
<sequence length="154" mass="17757">MLPPKDDEGFSVPEQLPLYRKGKEIYHLTKKISGLIEEEDEVLSSLKEYMLLDASLLTVKVAGAEAADLFDLRMENATFIRKAAQDLLSHCSSLEMFGFKDVYYLHLLRDAIDEYRILFIEWVQGFDPWNYVNDRWGLFNPPGVQAQDSDDDAF</sequence>